<dbReference type="InterPro" id="IPR002820">
    <property type="entry name" value="Mopterin_CF_biosynth-C_dom"/>
</dbReference>
<evidence type="ECO:0000313" key="9">
    <source>
        <dbReference type="Proteomes" id="UP000199800"/>
    </source>
</evidence>
<organism evidence="8 9">
    <name type="scientific">[Clostridium] polysaccharolyticum</name>
    <dbReference type="NCBI Taxonomy" id="29364"/>
    <lineage>
        <taxon>Bacteria</taxon>
        <taxon>Bacillati</taxon>
        <taxon>Bacillota</taxon>
        <taxon>Clostridia</taxon>
        <taxon>Lachnospirales</taxon>
        <taxon>Lachnospiraceae</taxon>
    </lineage>
</organism>
<dbReference type="Proteomes" id="UP000199800">
    <property type="component" value="Unassembled WGS sequence"/>
</dbReference>
<dbReference type="GO" id="GO:0061799">
    <property type="term" value="F:cyclic pyranopterin monophosphate synthase activity"/>
    <property type="evidence" value="ECO:0007669"/>
    <property type="project" value="UniProtKB-UniRule"/>
</dbReference>
<accession>A0A1I0EEV1</accession>
<comment type="subunit">
    <text evidence="6">Homohexamer; trimer of dimers.</text>
</comment>
<protein>
    <recommendedName>
        <fullName evidence="3 6">Cyclic pyranopterin monophosphate synthase</fullName>
        <ecNumber evidence="3 6">4.6.1.17</ecNumber>
    </recommendedName>
    <alternativeName>
        <fullName evidence="6">Molybdenum cofactor biosynthesis protein C</fullName>
    </alternativeName>
</protein>
<evidence type="ECO:0000256" key="2">
    <source>
        <dbReference type="ARBA" id="ARBA00005046"/>
    </source>
</evidence>
<dbReference type="Gene3D" id="3.30.70.640">
    <property type="entry name" value="Molybdopterin cofactor biosynthesis C (MoaC) domain"/>
    <property type="match status" value="1"/>
</dbReference>
<dbReference type="AlphaFoldDB" id="A0A1I0EEV1"/>
<proteinExistence type="inferred from homology"/>
<dbReference type="OrthoDB" id="9794429at2"/>
<dbReference type="STRING" id="29364.SAMN04487772_12044"/>
<dbReference type="InterPro" id="IPR047594">
    <property type="entry name" value="MoaC_bact/euk"/>
</dbReference>
<comment type="pathway">
    <text evidence="2 6">Cofactor biosynthesis; molybdopterin biosynthesis.</text>
</comment>
<feature type="binding site" evidence="6">
    <location>
        <begin position="111"/>
        <end position="112"/>
    </location>
    <ligand>
        <name>substrate</name>
    </ligand>
</feature>
<dbReference type="NCBIfam" id="TIGR00581">
    <property type="entry name" value="moaC"/>
    <property type="match status" value="1"/>
</dbReference>
<evidence type="ECO:0000256" key="4">
    <source>
        <dbReference type="ARBA" id="ARBA00023150"/>
    </source>
</evidence>
<dbReference type="EMBL" id="FOHN01000020">
    <property type="protein sequence ID" value="SET43653.1"/>
    <property type="molecule type" value="Genomic_DNA"/>
</dbReference>
<dbReference type="InterPro" id="IPR036522">
    <property type="entry name" value="MoaC_sf"/>
</dbReference>
<dbReference type="GO" id="GO:0006777">
    <property type="term" value="P:Mo-molybdopterin cofactor biosynthetic process"/>
    <property type="evidence" value="ECO:0007669"/>
    <property type="project" value="UniProtKB-UniRule"/>
</dbReference>
<dbReference type="CDD" id="cd01420">
    <property type="entry name" value="MoaC_PE"/>
    <property type="match status" value="1"/>
</dbReference>
<name>A0A1I0EEV1_9FIRM</name>
<dbReference type="InterPro" id="IPR023045">
    <property type="entry name" value="MoaC"/>
</dbReference>
<evidence type="ECO:0000256" key="6">
    <source>
        <dbReference type="HAMAP-Rule" id="MF_01224"/>
    </source>
</evidence>
<feature type="domain" description="Molybdopterin cofactor biosynthesis C (MoaC)" evidence="7">
    <location>
        <begin position="14"/>
        <end position="148"/>
    </location>
</feature>
<reference evidence="8 9" key="1">
    <citation type="submission" date="2016-10" db="EMBL/GenBank/DDBJ databases">
        <authorList>
            <person name="de Groot N.N."/>
        </authorList>
    </citation>
    <scope>NUCLEOTIDE SEQUENCE [LARGE SCALE GENOMIC DNA]</scope>
    <source>
        <strain evidence="8 9">DSM 1801</strain>
    </source>
</reference>
<dbReference type="PANTHER" id="PTHR22960">
    <property type="entry name" value="MOLYBDOPTERIN COFACTOR SYNTHESIS PROTEIN A"/>
    <property type="match status" value="1"/>
</dbReference>
<dbReference type="HAMAP" id="MF_01224_B">
    <property type="entry name" value="MoaC_B"/>
    <property type="match status" value="1"/>
</dbReference>
<feature type="binding site" evidence="6">
    <location>
        <begin position="74"/>
        <end position="76"/>
    </location>
    <ligand>
        <name>substrate</name>
    </ligand>
</feature>
<dbReference type="SUPFAM" id="SSF55040">
    <property type="entry name" value="Molybdenum cofactor biosynthesis protein C, MoaC"/>
    <property type="match status" value="1"/>
</dbReference>
<keyword evidence="4 6" id="KW-0501">Molybdenum cofactor biosynthesis</keyword>
<dbReference type="EC" id="4.6.1.17" evidence="3 6"/>
<comment type="catalytic activity">
    <reaction evidence="1 6">
        <text>(8S)-3',8-cyclo-7,8-dihydroguanosine 5'-triphosphate = cyclic pyranopterin phosphate + diphosphate</text>
        <dbReference type="Rhea" id="RHEA:49580"/>
        <dbReference type="ChEBI" id="CHEBI:33019"/>
        <dbReference type="ChEBI" id="CHEBI:59648"/>
        <dbReference type="ChEBI" id="CHEBI:131766"/>
        <dbReference type="EC" id="4.6.1.17"/>
    </reaction>
</comment>
<dbReference type="NCBIfam" id="NF006870">
    <property type="entry name" value="PRK09364.1"/>
    <property type="match status" value="1"/>
</dbReference>
<dbReference type="RefSeq" id="WP_092478481.1">
    <property type="nucleotide sequence ID" value="NZ_FOHN01000020.1"/>
</dbReference>
<dbReference type="UniPathway" id="UPA00344"/>
<evidence type="ECO:0000256" key="3">
    <source>
        <dbReference type="ARBA" id="ARBA00012575"/>
    </source>
</evidence>
<evidence type="ECO:0000256" key="5">
    <source>
        <dbReference type="ARBA" id="ARBA00023239"/>
    </source>
</evidence>
<comment type="function">
    <text evidence="6">Catalyzes the conversion of (8S)-3',8-cyclo-7,8-dihydroguanosine 5'-triphosphate to cyclic pyranopterin monophosphate (cPMP).</text>
</comment>
<keyword evidence="5 6" id="KW-0456">Lyase</keyword>
<sequence length="159" mass="17054">MGLSHFDKSGNAVMVDISGKAQTQRIAQATGKIYVGNEIMTHIKEQAIGKGDVLGVARIAGIMAVKRTPDIVPLCHSIPISRAEIDFELLTDNAIAATCTVKTEGKTGAEMEALHGVSIALLTIYDMCKAVDKNMHLEEIHLVKKTGGKSGTFEYAKKD</sequence>
<evidence type="ECO:0000256" key="1">
    <source>
        <dbReference type="ARBA" id="ARBA00001637"/>
    </source>
</evidence>
<keyword evidence="9" id="KW-1185">Reference proteome</keyword>
<dbReference type="Pfam" id="PF01967">
    <property type="entry name" value="MoaC"/>
    <property type="match status" value="1"/>
</dbReference>
<dbReference type="InterPro" id="IPR050105">
    <property type="entry name" value="MoCo_biosynth_MoaA/MoaC"/>
</dbReference>
<evidence type="ECO:0000313" key="8">
    <source>
        <dbReference type="EMBL" id="SET43653.1"/>
    </source>
</evidence>
<evidence type="ECO:0000259" key="7">
    <source>
        <dbReference type="Pfam" id="PF01967"/>
    </source>
</evidence>
<feature type="active site" evidence="6">
    <location>
        <position position="126"/>
    </location>
</feature>
<gene>
    <name evidence="6" type="primary">moaC</name>
    <name evidence="8" type="ORF">SAMN04487772_12044</name>
</gene>
<comment type="similarity">
    <text evidence="6">Belongs to the MoaC family.</text>
</comment>